<name>A0A310SJH8_9HYME</name>
<evidence type="ECO:0000313" key="1">
    <source>
        <dbReference type="EMBL" id="OAD55869.1"/>
    </source>
</evidence>
<dbReference type="Proteomes" id="UP000250275">
    <property type="component" value="Unassembled WGS sequence"/>
</dbReference>
<gene>
    <name evidence="1" type="ORF">WN48_04252</name>
</gene>
<organism evidence="1 2">
    <name type="scientific">Eufriesea mexicana</name>
    <dbReference type="NCBI Taxonomy" id="516756"/>
    <lineage>
        <taxon>Eukaryota</taxon>
        <taxon>Metazoa</taxon>
        <taxon>Ecdysozoa</taxon>
        <taxon>Arthropoda</taxon>
        <taxon>Hexapoda</taxon>
        <taxon>Insecta</taxon>
        <taxon>Pterygota</taxon>
        <taxon>Neoptera</taxon>
        <taxon>Endopterygota</taxon>
        <taxon>Hymenoptera</taxon>
        <taxon>Apocrita</taxon>
        <taxon>Aculeata</taxon>
        <taxon>Apoidea</taxon>
        <taxon>Anthophila</taxon>
        <taxon>Apidae</taxon>
        <taxon>Eufriesea</taxon>
    </lineage>
</organism>
<dbReference type="AlphaFoldDB" id="A0A310SJH8"/>
<proteinExistence type="predicted"/>
<reference evidence="1 2" key="1">
    <citation type="submission" date="2015-07" db="EMBL/GenBank/DDBJ databases">
        <title>The genome of Eufriesea mexicana.</title>
        <authorList>
            <person name="Pan H."/>
            <person name="Kapheim K."/>
        </authorList>
    </citation>
    <scope>NUCLEOTIDE SEQUENCE [LARGE SCALE GENOMIC DNA]</scope>
    <source>
        <strain evidence="1">0111107269</strain>
        <tissue evidence="1">Whole body</tissue>
    </source>
</reference>
<keyword evidence="2" id="KW-1185">Reference proteome</keyword>
<protein>
    <submittedName>
        <fullName evidence="1">Uncharacterized protein</fullName>
    </submittedName>
</protein>
<evidence type="ECO:0000313" key="2">
    <source>
        <dbReference type="Proteomes" id="UP000250275"/>
    </source>
</evidence>
<sequence length="85" mass="9519">MVAQVPRDEFRENLRLLSRAGPGERGRETIASTVDKNLSGCGVNDIEERCKGDGNSGLWLVVVEERILDAKAIFMRNFGNIRWKG</sequence>
<dbReference type="EMBL" id="KQ762449">
    <property type="protein sequence ID" value="OAD55869.1"/>
    <property type="molecule type" value="Genomic_DNA"/>
</dbReference>
<accession>A0A310SJH8</accession>